<dbReference type="InterPro" id="IPR055386">
    <property type="entry name" value="FANCA_helical"/>
</dbReference>
<feature type="domain" description="Fanconi anaemia group A protein N-terminal" evidence="2">
    <location>
        <begin position="155"/>
        <end position="498"/>
    </location>
</feature>
<dbReference type="Proteomes" id="UP000752171">
    <property type="component" value="Unassembled WGS sequence"/>
</dbReference>
<dbReference type="GO" id="GO:0036297">
    <property type="term" value="P:interstrand cross-link repair"/>
    <property type="evidence" value="ECO:0007669"/>
    <property type="project" value="InterPro"/>
</dbReference>
<evidence type="ECO:0000259" key="4">
    <source>
        <dbReference type="Pfam" id="PF24783"/>
    </source>
</evidence>
<protein>
    <submittedName>
        <fullName evidence="5">Fanconi anemia group A protein</fullName>
    </submittedName>
</protein>
<evidence type="ECO:0000259" key="3">
    <source>
        <dbReference type="Pfam" id="PF24781"/>
    </source>
</evidence>
<gene>
    <name evidence="5" type="primary">FANCA</name>
    <name evidence="5" type="ORF">AMEX_G13049</name>
</gene>
<accession>A0A8T2LKM7</accession>
<proteinExistence type="predicted"/>
<evidence type="ECO:0000259" key="1">
    <source>
        <dbReference type="Pfam" id="PF03511"/>
    </source>
</evidence>
<evidence type="ECO:0000313" key="6">
    <source>
        <dbReference type="Proteomes" id="UP000752171"/>
    </source>
</evidence>
<evidence type="ECO:0000259" key="2">
    <source>
        <dbReference type="Pfam" id="PF15865"/>
    </source>
</evidence>
<dbReference type="Pfam" id="PF03511">
    <property type="entry name" value="FANCA_CTD"/>
    <property type="match status" value="1"/>
</dbReference>
<dbReference type="Pfam" id="PF15865">
    <property type="entry name" value="Fanconi_A_N"/>
    <property type="match status" value="1"/>
</dbReference>
<sequence length="1415" mass="157734">MSVEGLSANQRAHRTSFDSLIAGRALKKRRLQSDQELQQAALQLISHNNDLSELMLETRAGPQERGGVCDHTDDVQTAGKITGSLLVGELQRQAGELGVPVGVLCVRVLTEKLTGINMQGDREMAMIKPTQRAKLIVILQAVQELLGLFSPKLLWQQYWKTQPVLEVVFHLHREKILPLEYTLHSDTAVCEWLVCQLQGVCESRVSDPEDTDVRKQILSSVVCVLVRAGFEEGQDAAVPQSCCSVLDHMLSWQLESVGETECSRSVPAAGVWLQVFDPSLFGVSVSEEVLRCFFIHSLTHIFTHRPRLKVSDAISMQSQWSFTKTPPLLTALYSKVCALFQVEEVLAHLQQVLETHEVNWQNVLSCVSTLLVYDKHTQSCLKELLYRLLTAAFETYDMERMITGFLLARQAALEGPAVFPSYRDWFKMAFGGASSYHSNSKKSLVFLLKFLSDIVPFEPPQYLKVHVMYPPLVMVKHRSVLQEYVALARTRLSDLKVSVEEMGLYEVVSGNVAEEQCPAQQDVEKAVALFESTGRISATVMEASIFRRPYFLSRFLPALLKPRVLPEEPDYRMNFIESLRKAEKIPVALYSSYIESCLRQKHTHIHGVCSSLDQKENPLLTVQTQLLELRRLLSAAASEGDIRAQLALVSYTLSSVWAEGPDSSSADTVVTLALDQPPPSHTTAAVVNLILQSFCQCVLEACRVSPPNRHVQWAGQFVKVLVGHTQLYSALLHRLFQLLHSQGPSLSGSHVLGLAVLLVELHACRSVCSPVRLSSTHSSSFSPAEALSTTLPTSTKHHMNFSLRLCVAAVCYAVCRSCFHTEDLSHFIPPNLYRQLLFLMPRLMPDMRPCVLAEVNGDVCSEEENEMEYVSTWSNIVDPSVCVRSSARALWAHNTVRKLQNHLKYQLSFSQWLRAELRVQRSVDALTDTERQVYERWVCQQWFLPRCVSSGGCGGDLETACRGIVTALLDTGILPVQFPRAPPHIDSCCTDILSRLQELLWELQCSRLGNRTVREEGHFLWELINRTCTDPSDSSDPESLNRDLQLQRSMHACNSVLLAVPAVVLVGVQFIGGRSVLDCHALMENINTHQRRVCSPAGVLTCSLTAHFLTAVFSASVRCESPAEAVNLALSQISMQCPLLLLSAGRWWRCISPVICSLWGRMVGGEEPALLHLLNTCHEWANGSADGLLAVPSAPAPLLAVCLYTTFQKQGGDTEHITANLPLSDHNREVLVYLLFFYLTDFLSAHLKPQVDKVLNHSKDVSVHLLTLLVDYFDWLSLFHQSQSEHIIYRCIAKLTPDTLLRLMPFALFSVLAEVDQSVLIRAAKAPAFLHTVVMSYTALLKLFLHGHTDTSSSGKPHQILCKGQKILLKSISLSRPGALSHSQQSQLEAECTELDPEVAAALHMLQSHNLGLDV</sequence>
<dbReference type="GO" id="GO:0043240">
    <property type="term" value="C:Fanconi anaemia nuclear complex"/>
    <property type="evidence" value="ECO:0007669"/>
    <property type="project" value="InterPro"/>
</dbReference>
<organism evidence="5 6">
    <name type="scientific">Astyanax mexicanus</name>
    <name type="common">Blind cave fish</name>
    <name type="synonym">Astyanax fasciatus mexicanus</name>
    <dbReference type="NCBI Taxonomy" id="7994"/>
    <lineage>
        <taxon>Eukaryota</taxon>
        <taxon>Metazoa</taxon>
        <taxon>Chordata</taxon>
        <taxon>Craniata</taxon>
        <taxon>Vertebrata</taxon>
        <taxon>Euteleostomi</taxon>
        <taxon>Actinopterygii</taxon>
        <taxon>Neopterygii</taxon>
        <taxon>Teleostei</taxon>
        <taxon>Ostariophysi</taxon>
        <taxon>Characiformes</taxon>
        <taxon>Characoidei</taxon>
        <taxon>Acestrorhamphidae</taxon>
        <taxon>Acestrorhamphinae</taxon>
        <taxon>Astyanax</taxon>
    </lineage>
</organism>
<feature type="domain" description="Fanconi anaemia group A protein C-terminal" evidence="1">
    <location>
        <begin position="1200"/>
        <end position="1398"/>
    </location>
</feature>
<name>A0A8T2LKM7_ASTMX</name>
<dbReference type="Pfam" id="PF24781">
    <property type="entry name" value="FANCA_helical"/>
    <property type="match status" value="1"/>
</dbReference>
<comment type="caution">
    <text evidence="5">The sequence shown here is derived from an EMBL/GenBank/DDBJ whole genome shotgun (WGS) entry which is preliminary data.</text>
</comment>
<dbReference type="PRINTS" id="PR00826">
    <property type="entry name" value="FANCONIAGENE"/>
</dbReference>
<dbReference type="Pfam" id="PF24783">
    <property type="entry name" value="FANCA_arcN"/>
    <property type="match status" value="1"/>
</dbReference>
<feature type="domain" description="Fanconi anaemia group A protein helical" evidence="3">
    <location>
        <begin position="516"/>
        <end position="597"/>
    </location>
</feature>
<dbReference type="PANTHER" id="PTHR12047">
    <property type="entry name" value="FANCONI ANEMIA GROUP A PROTEIN"/>
    <property type="match status" value="1"/>
</dbReference>
<dbReference type="InterPro" id="IPR055387">
    <property type="entry name" value="FANCA_arcN"/>
</dbReference>
<feature type="domain" description="Fanconi anaemia group A protein arcN subdomain" evidence="4">
    <location>
        <begin position="618"/>
        <end position="848"/>
    </location>
</feature>
<dbReference type="PANTHER" id="PTHR12047:SF2">
    <property type="entry name" value="FANCONI ANEMIA GROUP A PROTEIN"/>
    <property type="match status" value="1"/>
</dbReference>
<dbReference type="OrthoDB" id="2287188at2759"/>
<reference evidence="5 6" key="1">
    <citation type="submission" date="2021-07" db="EMBL/GenBank/DDBJ databases">
        <authorList>
            <person name="Imarazene B."/>
            <person name="Zahm M."/>
            <person name="Klopp C."/>
            <person name="Cabau C."/>
            <person name="Beille S."/>
            <person name="Jouanno E."/>
            <person name="Castinel A."/>
            <person name="Lluch J."/>
            <person name="Gil L."/>
            <person name="Kuchtly C."/>
            <person name="Lopez Roques C."/>
            <person name="Donnadieu C."/>
            <person name="Parrinello H."/>
            <person name="Journot L."/>
            <person name="Du K."/>
            <person name="Schartl M."/>
            <person name="Retaux S."/>
            <person name="Guiguen Y."/>
        </authorList>
    </citation>
    <scope>NUCLEOTIDE SEQUENCE [LARGE SCALE GENOMIC DNA]</scope>
    <source>
        <strain evidence="5">Pach_M1</strain>
        <tissue evidence="5">Testis</tissue>
    </source>
</reference>
<dbReference type="InterPro" id="IPR055277">
    <property type="entry name" value="Fanconi_A_C"/>
</dbReference>
<dbReference type="InterPro" id="IPR003516">
    <property type="entry name" value="FANCA"/>
</dbReference>
<evidence type="ECO:0000313" key="5">
    <source>
        <dbReference type="EMBL" id="KAG9272099.1"/>
    </source>
</evidence>
<dbReference type="EMBL" id="JAICCE010000010">
    <property type="protein sequence ID" value="KAG9272099.1"/>
    <property type="molecule type" value="Genomic_DNA"/>
</dbReference>
<dbReference type="InterPro" id="IPR031729">
    <property type="entry name" value="Fanconi_A_N"/>
</dbReference>